<dbReference type="GO" id="GO:0005634">
    <property type="term" value="C:nucleus"/>
    <property type="evidence" value="ECO:0007669"/>
    <property type="project" value="TreeGrafter"/>
</dbReference>
<dbReference type="SUPFAM" id="SSF48150">
    <property type="entry name" value="DNA-glycosylase"/>
    <property type="match status" value="1"/>
</dbReference>
<dbReference type="FunFam" id="1.10.340.30:FF:000005">
    <property type="entry name" value="Endonuclease III-like protein 1"/>
    <property type="match status" value="1"/>
</dbReference>
<keyword evidence="4" id="KW-0227">DNA damage</keyword>
<dbReference type="EMBL" id="LIAE01006488">
    <property type="protein sequence ID" value="PAV88853.1"/>
    <property type="molecule type" value="Genomic_DNA"/>
</dbReference>
<dbReference type="GO" id="GO:0006289">
    <property type="term" value="P:nucleotide-excision repair"/>
    <property type="evidence" value="ECO:0007669"/>
    <property type="project" value="TreeGrafter"/>
</dbReference>
<dbReference type="AlphaFoldDB" id="A0A2A2LRL3"/>
<keyword evidence="3" id="KW-0479">Metal-binding</keyword>
<keyword evidence="13" id="KW-1185">Reference proteome</keyword>
<dbReference type="GO" id="GO:0046872">
    <property type="term" value="F:metal ion binding"/>
    <property type="evidence" value="ECO:0007669"/>
    <property type="project" value="UniProtKB-KW"/>
</dbReference>
<keyword evidence="10" id="KW-0326">Glycosidase</keyword>
<keyword evidence="6" id="KW-0408">Iron</keyword>
<evidence type="ECO:0000256" key="1">
    <source>
        <dbReference type="ARBA" id="ARBA00012720"/>
    </source>
</evidence>
<dbReference type="GO" id="GO:0140078">
    <property type="term" value="F:class I DNA-(apurinic or apyrimidinic site) endonuclease activity"/>
    <property type="evidence" value="ECO:0007669"/>
    <property type="project" value="UniProtKB-EC"/>
</dbReference>
<protein>
    <recommendedName>
        <fullName evidence="1">DNA-(apurinic or apyrimidinic site) lyase</fullName>
        <ecNumber evidence="1">4.2.99.18</ecNumber>
    </recommendedName>
</protein>
<evidence type="ECO:0000256" key="7">
    <source>
        <dbReference type="ARBA" id="ARBA00023014"/>
    </source>
</evidence>
<dbReference type="GO" id="GO:0051539">
    <property type="term" value="F:4 iron, 4 sulfur cluster binding"/>
    <property type="evidence" value="ECO:0007669"/>
    <property type="project" value="UniProtKB-KW"/>
</dbReference>
<evidence type="ECO:0000256" key="9">
    <source>
        <dbReference type="ARBA" id="ARBA00023239"/>
    </source>
</evidence>
<dbReference type="PANTHER" id="PTHR43286:SF1">
    <property type="entry name" value="ENDONUCLEASE III-LIKE PROTEIN 1"/>
    <property type="match status" value="1"/>
</dbReference>
<dbReference type="PANTHER" id="PTHR43286">
    <property type="entry name" value="ENDONUCLEASE III-LIKE PROTEIN 1"/>
    <property type="match status" value="1"/>
</dbReference>
<dbReference type="CDD" id="cd00056">
    <property type="entry name" value="ENDO3c"/>
    <property type="match status" value="1"/>
</dbReference>
<evidence type="ECO:0000259" key="11">
    <source>
        <dbReference type="Pfam" id="PF00730"/>
    </source>
</evidence>
<dbReference type="GO" id="GO:0006285">
    <property type="term" value="P:base-excision repair, AP site formation"/>
    <property type="evidence" value="ECO:0007669"/>
    <property type="project" value="TreeGrafter"/>
</dbReference>
<keyword evidence="7" id="KW-0411">Iron-sulfur</keyword>
<evidence type="ECO:0000313" key="13">
    <source>
        <dbReference type="Proteomes" id="UP000218231"/>
    </source>
</evidence>
<evidence type="ECO:0000256" key="8">
    <source>
        <dbReference type="ARBA" id="ARBA00023204"/>
    </source>
</evidence>
<dbReference type="InterPro" id="IPR003265">
    <property type="entry name" value="HhH-GPD_domain"/>
</dbReference>
<evidence type="ECO:0000256" key="3">
    <source>
        <dbReference type="ARBA" id="ARBA00022723"/>
    </source>
</evidence>
<comment type="caution">
    <text evidence="12">The sequence shown here is derived from an EMBL/GenBank/DDBJ whole genome shotgun (WGS) entry which is preliminary data.</text>
</comment>
<evidence type="ECO:0000256" key="2">
    <source>
        <dbReference type="ARBA" id="ARBA00022485"/>
    </source>
</evidence>
<evidence type="ECO:0000256" key="5">
    <source>
        <dbReference type="ARBA" id="ARBA00022801"/>
    </source>
</evidence>
<dbReference type="Gene3D" id="1.10.340.30">
    <property type="entry name" value="Hypothetical protein, domain 2"/>
    <property type="match status" value="1"/>
</dbReference>
<sequence>MVVDVSIALPGVEKKKKEMLKAKPPARKGAKVKAADGTSAKQIDIEDIWKVHLERIEKMRSAVEAPVDTQGCHKLADPLAEPKVFRFHILVGLMLSSQTKDEVTAATMKTLKDYGLNIENILQIETAELEKMLYPVSFYKRKAIYLQKTAKILQEKYDGDIPDTVEG</sequence>
<accession>A0A2A2LRL3</accession>
<keyword evidence="2" id="KW-0004">4Fe-4S</keyword>
<dbReference type="Pfam" id="PF00730">
    <property type="entry name" value="HhH-GPD"/>
    <property type="match status" value="1"/>
</dbReference>
<dbReference type="OrthoDB" id="2099276at2759"/>
<dbReference type="EC" id="4.2.99.18" evidence="1"/>
<evidence type="ECO:0000313" key="12">
    <source>
        <dbReference type="EMBL" id="PAV88853.1"/>
    </source>
</evidence>
<dbReference type="GO" id="GO:0000703">
    <property type="term" value="F:oxidized pyrimidine nucleobase lesion DNA N-glycosylase activity"/>
    <property type="evidence" value="ECO:0007669"/>
    <property type="project" value="TreeGrafter"/>
</dbReference>
<keyword evidence="5" id="KW-0378">Hydrolase</keyword>
<feature type="domain" description="HhH-GPD" evidence="11">
    <location>
        <begin position="91"/>
        <end position="154"/>
    </location>
</feature>
<dbReference type="STRING" id="2018661.A0A2A2LRL3"/>
<organism evidence="12 13">
    <name type="scientific">Diploscapter pachys</name>
    <dbReference type="NCBI Taxonomy" id="2018661"/>
    <lineage>
        <taxon>Eukaryota</taxon>
        <taxon>Metazoa</taxon>
        <taxon>Ecdysozoa</taxon>
        <taxon>Nematoda</taxon>
        <taxon>Chromadorea</taxon>
        <taxon>Rhabditida</taxon>
        <taxon>Rhabditina</taxon>
        <taxon>Rhabditomorpha</taxon>
        <taxon>Rhabditoidea</taxon>
        <taxon>Rhabditidae</taxon>
        <taxon>Diploscapter</taxon>
    </lineage>
</organism>
<dbReference type="InterPro" id="IPR011257">
    <property type="entry name" value="DNA_glycosylase"/>
</dbReference>
<dbReference type="Proteomes" id="UP000218231">
    <property type="component" value="Unassembled WGS sequence"/>
</dbReference>
<keyword evidence="9" id="KW-0456">Lyase</keyword>
<evidence type="ECO:0000256" key="6">
    <source>
        <dbReference type="ARBA" id="ARBA00023004"/>
    </source>
</evidence>
<gene>
    <name evidence="12" type="ORF">WR25_01721</name>
</gene>
<proteinExistence type="predicted"/>
<evidence type="ECO:0000256" key="4">
    <source>
        <dbReference type="ARBA" id="ARBA00022763"/>
    </source>
</evidence>
<evidence type="ECO:0000256" key="10">
    <source>
        <dbReference type="ARBA" id="ARBA00023295"/>
    </source>
</evidence>
<reference evidence="12 13" key="1">
    <citation type="journal article" date="2017" name="Curr. Biol.">
        <title>Genome architecture and evolution of a unichromosomal asexual nematode.</title>
        <authorList>
            <person name="Fradin H."/>
            <person name="Zegar C."/>
            <person name="Gutwein M."/>
            <person name="Lucas J."/>
            <person name="Kovtun M."/>
            <person name="Corcoran D."/>
            <person name="Baugh L.R."/>
            <person name="Kiontke K."/>
            <person name="Gunsalus K."/>
            <person name="Fitch D.H."/>
            <person name="Piano F."/>
        </authorList>
    </citation>
    <scope>NUCLEOTIDE SEQUENCE [LARGE SCALE GENOMIC DNA]</scope>
    <source>
        <strain evidence="12">PF1309</strain>
    </source>
</reference>
<name>A0A2A2LRL3_9BILA</name>
<keyword evidence="8" id="KW-0234">DNA repair</keyword>